<comment type="caution">
    <text evidence="3">The sequence shown here is derived from an EMBL/GenBank/DDBJ whole genome shotgun (WGS) entry which is preliminary data.</text>
</comment>
<evidence type="ECO:0000313" key="3">
    <source>
        <dbReference type="EMBL" id="KAK2093321.1"/>
    </source>
</evidence>
<evidence type="ECO:0000313" key="4">
    <source>
        <dbReference type="Proteomes" id="UP001266305"/>
    </source>
</evidence>
<accession>A0ABQ9U8U8</accession>
<feature type="region of interest" description="Disordered" evidence="1">
    <location>
        <begin position="214"/>
        <end position="234"/>
    </location>
</feature>
<evidence type="ECO:0000256" key="1">
    <source>
        <dbReference type="SAM" id="MobiDB-lite"/>
    </source>
</evidence>
<gene>
    <name evidence="3" type="ORF">P7K49_029850</name>
</gene>
<sequence>MLWHGCREGLACLTCTLSALPTAENGQPRGAHTSGSRRTWQAPHGGEAVPVPRSTHLWVSTTCLLTWSTQLITTTPATLTASSWPKVALSESEFERPALKYPGVTVLEVAQLLLELRASWGRPSQQVPPTPGQAPGCTVLSGSTPARCSPSAPLPHGRRRWWPASCNCCLGLCGRETGRAVNKQEVPSHSSPLGTTMATSGPILKPKLNTFALGHPGSLAQHTTSSSHNAGPLH</sequence>
<name>A0ABQ9U8U8_SAGOE</name>
<feature type="chain" id="PRO_5045481529" evidence="2">
    <location>
        <begin position="19"/>
        <end position="234"/>
    </location>
</feature>
<dbReference type="Proteomes" id="UP001266305">
    <property type="component" value="Unassembled WGS sequence"/>
</dbReference>
<reference evidence="3 4" key="1">
    <citation type="submission" date="2023-05" db="EMBL/GenBank/DDBJ databases">
        <title>B98-5 Cell Line De Novo Hybrid Assembly: An Optical Mapping Approach.</title>
        <authorList>
            <person name="Kananen K."/>
            <person name="Auerbach J.A."/>
            <person name="Kautto E."/>
            <person name="Blachly J.S."/>
        </authorList>
    </citation>
    <scope>NUCLEOTIDE SEQUENCE [LARGE SCALE GENOMIC DNA]</scope>
    <source>
        <strain evidence="3">B95-8</strain>
        <tissue evidence="3">Cell line</tissue>
    </source>
</reference>
<feature type="signal peptide" evidence="2">
    <location>
        <begin position="1"/>
        <end position="18"/>
    </location>
</feature>
<organism evidence="3 4">
    <name type="scientific">Saguinus oedipus</name>
    <name type="common">Cotton-top tamarin</name>
    <name type="synonym">Oedipomidas oedipus</name>
    <dbReference type="NCBI Taxonomy" id="9490"/>
    <lineage>
        <taxon>Eukaryota</taxon>
        <taxon>Metazoa</taxon>
        <taxon>Chordata</taxon>
        <taxon>Craniata</taxon>
        <taxon>Vertebrata</taxon>
        <taxon>Euteleostomi</taxon>
        <taxon>Mammalia</taxon>
        <taxon>Eutheria</taxon>
        <taxon>Euarchontoglires</taxon>
        <taxon>Primates</taxon>
        <taxon>Haplorrhini</taxon>
        <taxon>Platyrrhini</taxon>
        <taxon>Cebidae</taxon>
        <taxon>Callitrichinae</taxon>
        <taxon>Saguinus</taxon>
    </lineage>
</organism>
<keyword evidence="2" id="KW-0732">Signal</keyword>
<evidence type="ECO:0000256" key="2">
    <source>
        <dbReference type="SAM" id="SignalP"/>
    </source>
</evidence>
<protein>
    <submittedName>
        <fullName evidence="3">Uncharacterized protein</fullName>
    </submittedName>
</protein>
<keyword evidence="4" id="KW-1185">Reference proteome</keyword>
<feature type="region of interest" description="Disordered" evidence="1">
    <location>
        <begin position="23"/>
        <end position="48"/>
    </location>
</feature>
<dbReference type="EMBL" id="JASSZA010000015">
    <property type="protein sequence ID" value="KAK2093321.1"/>
    <property type="molecule type" value="Genomic_DNA"/>
</dbReference>
<proteinExistence type="predicted"/>
<feature type="compositionally biased region" description="Polar residues" evidence="1">
    <location>
        <begin position="220"/>
        <end position="234"/>
    </location>
</feature>